<dbReference type="InterPro" id="IPR007612">
    <property type="entry name" value="LOR"/>
</dbReference>
<gene>
    <name evidence="2" type="ORF">CNMCM7691_008731</name>
</gene>
<evidence type="ECO:0000256" key="1">
    <source>
        <dbReference type="ARBA" id="ARBA00005437"/>
    </source>
</evidence>
<accession>A0A8H6V6M4</accession>
<dbReference type="AlphaFoldDB" id="A0A8H6V6M4"/>
<comment type="similarity">
    <text evidence="1">Belongs to the LOR family.</text>
</comment>
<proteinExistence type="inferred from homology"/>
<name>A0A8H6V6M4_9EURO</name>
<keyword evidence="3" id="KW-1185">Reference proteome</keyword>
<protein>
    <recommendedName>
        <fullName evidence="4">Tubby C-terminal-like domain-containing protein</fullName>
    </recommendedName>
</protein>
<dbReference type="SUPFAM" id="SSF54518">
    <property type="entry name" value="Tubby C-terminal domain-like"/>
    <property type="match status" value="1"/>
</dbReference>
<dbReference type="InterPro" id="IPR038595">
    <property type="entry name" value="LOR_sf"/>
</dbReference>
<dbReference type="InterPro" id="IPR025659">
    <property type="entry name" value="Tubby-like_C"/>
</dbReference>
<dbReference type="Gene3D" id="2.40.160.200">
    <property type="entry name" value="LURP1-related"/>
    <property type="match status" value="2"/>
</dbReference>
<evidence type="ECO:0000313" key="2">
    <source>
        <dbReference type="EMBL" id="KAF7179682.1"/>
    </source>
</evidence>
<sequence>MTSLSHLKQLIALRPEYFASSPTTIWVKQHSNSWSAGDFIISTVSNDGSPPQTLFTVDGAAWPPSAQRRRIQEATGLPLFEIARKQLGWHMLKDTFDVHFCGAAGGDGGGEEIVRNVRGHNMWKSRAHVYDGDVLVMTSKLKHMVSVYIPGKRPEWEIEVAEGMDLSLASIIGVLRAAMLYQSTVAVGITEKASLM</sequence>
<dbReference type="Proteomes" id="UP000641853">
    <property type="component" value="Unassembled WGS sequence"/>
</dbReference>
<evidence type="ECO:0008006" key="4">
    <source>
        <dbReference type="Google" id="ProtNLM"/>
    </source>
</evidence>
<dbReference type="Pfam" id="PF04525">
    <property type="entry name" value="LOR"/>
    <property type="match status" value="1"/>
</dbReference>
<organism evidence="2 3">
    <name type="scientific">Aspergillus felis</name>
    <dbReference type="NCBI Taxonomy" id="1287682"/>
    <lineage>
        <taxon>Eukaryota</taxon>
        <taxon>Fungi</taxon>
        <taxon>Dikarya</taxon>
        <taxon>Ascomycota</taxon>
        <taxon>Pezizomycotina</taxon>
        <taxon>Eurotiomycetes</taxon>
        <taxon>Eurotiomycetidae</taxon>
        <taxon>Eurotiales</taxon>
        <taxon>Aspergillaceae</taxon>
        <taxon>Aspergillus</taxon>
        <taxon>Aspergillus subgen. Fumigati</taxon>
    </lineage>
</organism>
<comment type="caution">
    <text evidence="2">The sequence shown here is derived from an EMBL/GenBank/DDBJ whole genome shotgun (WGS) entry which is preliminary data.</text>
</comment>
<evidence type="ECO:0000313" key="3">
    <source>
        <dbReference type="Proteomes" id="UP000641853"/>
    </source>
</evidence>
<dbReference type="EMBL" id="JACBAG010001856">
    <property type="protein sequence ID" value="KAF7179682.1"/>
    <property type="molecule type" value="Genomic_DNA"/>
</dbReference>
<reference evidence="2" key="1">
    <citation type="submission" date="2020-06" db="EMBL/GenBank/DDBJ databases">
        <title>Draft genome sequences of strains closely related to Aspergillus parafelis and Aspergillus hiratsukae.</title>
        <authorList>
            <person name="Dos Santos R.A.C."/>
            <person name="Rivero-Menendez O."/>
            <person name="Steenwyk J.L."/>
            <person name="Mead M.E."/>
            <person name="Goldman G.H."/>
            <person name="Alastruey-Izquierdo A."/>
            <person name="Rokas A."/>
        </authorList>
    </citation>
    <scope>NUCLEOTIDE SEQUENCE</scope>
    <source>
        <strain evidence="2">CNM-CM7691</strain>
    </source>
</reference>